<dbReference type="EMBL" id="KL584735">
    <property type="protein sequence ID" value="KEQ68199.1"/>
    <property type="molecule type" value="Genomic_DNA"/>
</dbReference>
<proteinExistence type="predicted"/>
<dbReference type="AlphaFoldDB" id="A0A074W9B7"/>
<dbReference type="GeneID" id="25412742"/>
<feature type="non-terminal residue" evidence="1">
    <location>
        <position position="1"/>
    </location>
</feature>
<reference evidence="1 2" key="1">
    <citation type="journal article" date="2014" name="BMC Genomics">
        <title>Genome sequencing of four Aureobasidium pullulans varieties: biotechnological potential, stress tolerance, and description of new species.</title>
        <authorList>
            <person name="Gostin Ar C."/>
            <person name="Ohm R.A."/>
            <person name="Kogej T."/>
            <person name="Sonjak S."/>
            <person name="Turk M."/>
            <person name="Zajc J."/>
            <person name="Zalar P."/>
            <person name="Grube M."/>
            <person name="Sun H."/>
            <person name="Han J."/>
            <person name="Sharma A."/>
            <person name="Chiniquy J."/>
            <person name="Ngan C.Y."/>
            <person name="Lipzen A."/>
            <person name="Barry K."/>
            <person name="Grigoriev I.V."/>
            <person name="Gunde-Cimerman N."/>
        </authorList>
    </citation>
    <scope>NUCLEOTIDE SEQUENCE [LARGE SCALE GENOMIC DNA]</scope>
    <source>
        <strain evidence="1 2">CBS 147.97</strain>
    </source>
</reference>
<accession>A0A074W9B7</accession>
<dbReference type="Proteomes" id="UP000027730">
    <property type="component" value="Unassembled WGS sequence"/>
</dbReference>
<evidence type="ECO:0000313" key="1">
    <source>
        <dbReference type="EMBL" id="KEQ68199.1"/>
    </source>
</evidence>
<protein>
    <submittedName>
        <fullName evidence="1">Uncharacterized protein</fullName>
    </submittedName>
</protein>
<name>A0A074W9B7_9PEZI</name>
<dbReference type="HOGENOM" id="CLU_2661126_0_0_1"/>
<evidence type="ECO:0000313" key="2">
    <source>
        <dbReference type="Proteomes" id="UP000027730"/>
    </source>
</evidence>
<sequence>IGGSLKVPHIDRTFLNALQEFLIAYEEVNWRGDIELYDAQDTDEHSIVLEIGTSSKIIGDVSHHCASRGQPFEENP</sequence>
<gene>
    <name evidence="1" type="ORF">M436DRAFT_58958</name>
</gene>
<dbReference type="RefSeq" id="XP_013422373.1">
    <property type="nucleotide sequence ID" value="XM_013566919.1"/>
</dbReference>
<organism evidence="1 2">
    <name type="scientific">Aureobasidium namibiae CBS 147.97</name>
    <dbReference type="NCBI Taxonomy" id="1043004"/>
    <lineage>
        <taxon>Eukaryota</taxon>
        <taxon>Fungi</taxon>
        <taxon>Dikarya</taxon>
        <taxon>Ascomycota</taxon>
        <taxon>Pezizomycotina</taxon>
        <taxon>Dothideomycetes</taxon>
        <taxon>Dothideomycetidae</taxon>
        <taxon>Dothideales</taxon>
        <taxon>Saccotheciaceae</taxon>
        <taxon>Aureobasidium</taxon>
    </lineage>
</organism>
<keyword evidence="2" id="KW-1185">Reference proteome</keyword>